<protein>
    <recommendedName>
        <fullName evidence="3">Cysteine proteinase inhibitor</fullName>
    </recommendedName>
</protein>
<keyword evidence="2 3" id="KW-0789">Thiol protease inhibitor</keyword>
<name>A0A251QB17_PRUPE</name>
<dbReference type="EMBL" id="CM007652">
    <property type="protein sequence ID" value="ONI21008.1"/>
    <property type="molecule type" value="Genomic_DNA"/>
</dbReference>
<evidence type="ECO:0000256" key="3">
    <source>
        <dbReference type="RuleBase" id="RU362130"/>
    </source>
</evidence>
<dbReference type="CDD" id="cd00042">
    <property type="entry name" value="CY"/>
    <property type="match status" value="1"/>
</dbReference>
<dbReference type="PANTHER" id="PTHR11413:SF103">
    <property type="entry name" value="CYSTEINE PROTEINASE INHIBITOR 12"/>
    <property type="match status" value="1"/>
</dbReference>
<dbReference type="InterPro" id="IPR027214">
    <property type="entry name" value="Cystatin"/>
</dbReference>
<evidence type="ECO:0000313" key="7">
    <source>
        <dbReference type="Proteomes" id="UP000006882"/>
    </source>
</evidence>
<dbReference type="Gramene" id="ONI21008">
    <property type="protein sequence ID" value="ONI21008"/>
    <property type="gene ID" value="PRUPE_2G044800"/>
</dbReference>
<evidence type="ECO:0000256" key="4">
    <source>
        <dbReference type="SAM" id="Phobius"/>
    </source>
</evidence>
<feature type="transmembrane region" description="Helical" evidence="4">
    <location>
        <begin position="104"/>
        <end position="124"/>
    </location>
</feature>
<comment type="similarity">
    <text evidence="3">Belongs to the cystatin family. Phytocystatin subfamily.</text>
</comment>
<dbReference type="PANTHER" id="PTHR11413">
    <property type="entry name" value="CYSTATIN FAMILY MEMBER"/>
    <property type="match status" value="1"/>
</dbReference>
<dbReference type="InterPro" id="IPR000010">
    <property type="entry name" value="Cystatin_dom"/>
</dbReference>
<keyword evidence="1 3" id="KW-0646">Protease inhibitor</keyword>
<keyword evidence="7" id="KW-1185">Reference proteome</keyword>
<dbReference type="InterPro" id="IPR046350">
    <property type="entry name" value="Cystatin_sf"/>
</dbReference>
<feature type="domain" description="Cystatin" evidence="5">
    <location>
        <begin position="4"/>
        <end position="94"/>
    </location>
</feature>
<proteinExistence type="inferred from homology"/>
<keyword evidence="4" id="KW-1133">Transmembrane helix</keyword>
<gene>
    <name evidence="6" type="ORF">PRUPE_2G044800</name>
</gene>
<keyword evidence="4" id="KW-0812">Transmembrane</keyword>
<dbReference type="SUPFAM" id="SSF54403">
    <property type="entry name" value="Cystatin/monellin"/>
    <property type="match status" value="1"/>
</dbReference>
<evidence type="ECO:0000259" key="5">
    <source>
        <dbReference type="SMART" id="SM00043"/>
    </source>
</evidence>
<sequence>MADIILGGITDSPGTVNSVETIILARFAIGEHNKEHNGLLEFVRVVNEKRQMVAGMNHYLTIEATDAGKKKLFEARVYVRAWENFKKVSEFKEVKSTEFRKENINLFLLLFFYFFVFIITWSFLRKT</sequence>
<keyword evidence="4" id="KW-0472">Membrane</keyword>
<accession>A0A251QB17</accession>
<dbReference type="STRING" id="3760.A0A251QB17"/>
<organism evidence="6 7">
    <name type="scientific">Prunus persica</name>
    <name type="common">Peach</name>
    <name type="synonym">Amygdalus persica</name>
    <dbReference type="NCBI Taxonomy" id="3760"/>
    <lineage>
        <taxon>Eukaryota</taxon>
        <taxon>Viridiplantae</taxon>
        <taxon>Streptophyta</taxon>
        <taxon>Embryophyta</taxon>
        <taxon>Tracheophyta</taxon>
        <taxon>Spermatophyta</taxon>
        <taxon>Magnoliopsida</taxon>
        <taxon>eudicotyledons</taxon>
        <taxon>Gunneridae</taxon>
        <taxon>Pentapetalae</taxon>
        <taxon>rosids</taxon>
        <taxon>fabids</taxon>
        <taxon>Rosales</taxon>
        <taxon>Rosaceae</taxon>
        <taxon>Amygdaloideae</taxon>
        <taxon>Amygdaleae</taxon>
        <taxon>Prunus</taxon>
    </lineage>
</organism>
<dbReference type="SMART" id="SM00043">
    <property type="entry name" value="CY"/>
    <property type="match status" value="1"/>
</dbReference>
<evidence type="ECO:0000256" key="2">
    <source>
        <dbReference type="ARBA" id="ARBA00022704"/>
    </source>
</evidence>
<reference evidence="6 7" key="1">
    <citation type="journal article" date="2013" name="Nat. Genet.">
        <title>The high-quality draft genome of peach (Prunus persica) identifies unique patterns of genetic diversity, domestication and genome evolution.</title>
        <authorList>
            <consortium name="International Peach Genome Initiative"/>
            <person name="Verde I."/>
            <person name="Abbott A.G."/>
            <person name="Scalabrin S."/>
            <person name="Jung S."/>
            <person name="Shu S."/>
            <person name="Marroni F."/>
            <person name="Zhebentyayeva T."/>
            <person name="Dettori M.T."/>
            <person name="Grimwood J."/>
            <person name="Cattonaro F."/>
            <person name="Zuccolo A."/>
            <person name="Rossini L."/>
            <person name="Jenkins J."/>
            <person name="Vendramin E."/>
            <person name="Meisel L.A."/>
            <person name="Decroocq V."/>
            <person name="Sosinski B."/>
            <person name="Prochnik S."/>
            <person name="Mitros T."/>
            <person name="Policriti A."/>
            <person name="Cipriani G."/>
            <person name="Dondini L."/>
            <person name="Ficklin S."/>
            <person name="Goodstein D.M."/>
            <person name="Xuan P."/>
            <person name="Del Fabbro C."/>
            <person name="Aramini V."/>
            <person name="Copetti D."/>
            <person name="Gonzalez S."/>
            <person name="Horner D.S."/>
            <person name="Falchi R."/>
            <person name="Lucas S."/>
            <person name="Mica E."/>
            <person name="Maldonado J."/>
            <person name="Lazzari B."/>
            <person name="Bielenberg D."/>
            <person name="Pirona R."/>
            <person name="Miculan M."/>
            <person name="Barakat A."/>
            <person name="Testolin R."/>
            <person name="Stella A."/>
            <person name="Tartarini S."/>
            <person name="Tonutti P."/>
            <person name="Arus P."/>
            <person name="Orellana A."/>
            <person name="Wells C."/>
            <person name="Main D."/>
            <person name="Vizzotto G."/>
            <person name="Silva H."/>
            <person name="Salamini F."/>
            <person name="Schmutz J."/>
            <person name="Morgante M."/>
            <person name="Rokhsar D.S."/>
        </authorList>
    </citation>
    <scope>NUCLEOTIDE SEQUENCE [LARGE SCALE GENOMIC DNA]</scope>
    <source>
        <strain evidence="7">cv. Nemared</strain>
    </source>
</reference>
<dbReference type="AlphaFoldDB" id="A0A251QB17"/>
<evidence type="ECO:0000256" key="1">
    <source>
        <dbReference type="ARBA" id="ARBA00022690"/>
    </source>
</evidence>
<dbReference type="Gene3D" id="3.10.450.10">
    <property type="match status" value="1"/>
</dbReference>
<dbReference type="Pfam" id="PF16845">
    <property type="entry name" value="SQAPI"/>
    <property type="match status" value="1"/>
</dbReference>
<dbReference type="OrthoDB" id="1908104at2759"/>
<dbReference type="Proteomes" id="UP000006882">
    <property type="component" value="Chromosome G2"/>
</dbReference>
<dbReference type="SMR" id="A0A251QB17"/>
<dbReference type="GO" id="GO:0004869">
    <property type="term" value="F:cysteine-type endopeptidase inhibitor activity"/>
    <property type="evidence" value="ECO:0000318"/>
    <property type="project" value="GO_Central"/>
</dbReference>
<evidence type="ECO:0000313" key="6">
    <source>
        <dbReference type="EMBL" id="ONI21008.1"/>
    </source>
</evidence>